<dbReference type="Gene3D" id="3.40.50.300">
    <property type="entry name" value="P-loop containing nucleotide triphosphate hydrolases"/>
    <property type="match status" value="2"/>
</dbReference>
<dbReference type="InterPro" id="IPR046843">
    <property type="entry name" value="LonB_AAA-LID"/>
</dbReference>
<dbReference type="InterPro" id="IPR041699">
    <property type="entry name" value="AAA_32"/>
</dbReference>
<dbReference type="Pfam" id="PF05362">
    <property type="entry name" value="Lon_C"/>
    <property type="match status" value="1"/>
</dbReference>
<protein>
    <recommendedName>
        <fullName evidence="2">endopeptidase La</fullName>
        <ecNumber evidence="2">3.4.21.53</ecNumber>
    </recommendedName>
</protein>
<dbReference type="EMBL" id="JAGETV010000005">
    <property type="protein sequence ID" value="MBO1926809.1"/>
    <property type="molecule type" value="Genomic_DNA"/>
</dbReference>
<dbReference type="InterPro" id="IPR020568">
    <property type="entry name" value="Ribosomal_Su5_D2-typ_SF"/>
</dbReference>
<dbReference type="Pfam" id="PF13654">
    <property type="entry name" value="AAA_32"/>
    <property type="match status" value="1"/>
</dbReference>
<dbReference type="SUPFAM" id="SSF52540">
    <property type="entry name" value="P-loop containing nucleoside triphosphate hydrolases"/>
    <property type="match status" value="1"/>
</dbReference>
<feature type="active site" evidence="2">
    <location>
        <position position="667"/>
    </location>
</feature>
<dbReference type="InterPro" id="IPR027065">
    <property type="entry name" value="Lon_Prtase"/>
</dbReference>
<dbReference type="Proteomes" id="UP000664835">
    <property type="component" value="Unassembled WGS sequence"/>
</dbReference>
<dbReference type="InterPro" id="IPR008269">
    <property type="entry name" value="Lon_proteolytic"/>
</dbReference>
<feature type="active site" evidence="2">
    <location>
        <position position="710"/>
    </location>
</feature>
<dbReference type="InterPro" id="IPR027417">
    <property type="entry name" value="P-loop_NTPase"/>
</dbReference>
<dbReference type="PROSITE" id="PS51786">
    <property type="entry name" value="LON_PROTEOLYTIC"/>
    <property type="match status" value="1"/>
</dbReference>
<evidence type="ECO:0000256" key="1">
    <source>
        <dbReference type="ARBA" id="ARBA00022670"/>
    </source>
</evidence>
<comment type="similarity">
    <text evidence="2">Belongs to the peptidase S16 family.</text>
</comment>
<dbReference type="Gene3D" id="1.10.8.60">
    <property type="match status" value="1"/>
</dbReference>
<sequence length="796" mass="89538">MEKLSASKLYRYTHLDPEKFSQPNDISESSRDKNILQFMQHFHPRAYQSLNFGLHLKRNQNHIFIMGEPGVGRIGMTKAMLKKMARKKEIPNDVLLVSDFSEPNKTQYLYLEAGQGHAFKQEIESFISSLKTQLPILFDGHSYQLQTQELETKLADKQQAKLQEAFDIAEQCSIEISQNENSFMLTAMIDGKPYRSTELKNMDTSIQNHFEQAFQDVEEALNSALTHFPAMQHEFMDEGKRLNTKFAKDHMEPMLQTLKMEFGKTSEICNYLQDLENAVISKLHLFWDQSSDQVTADSGASSAAITLDEMINEQQGMSRFDVNLLVDHRGLKHAPIIYEQNATMPKLFGYAINSAAASATDPVSLAMNHQAGLLQQANGGYLLLNIQSVLKDPEIWSHLKAALMSKRISFEVPSSSAVVPYHLPDFPLNLTLVLLGQSTHFYALQELDAQFSRLFKVQVEFEAELNRTQEHEMALARQLVSEIDEWNDLEVDISAYERLIEYASRMAEDENRLYTNKAILRDVLAEANAYARANDELVVNRDIIEKTIEQREFHTGLMEEYYHRAITDKQVLISTDGTHIGMVNGLTVLTVGRQSFGQPVRITAQASPGDEGVVDIEREVDMAGPIHSKGMLILSGYMRGRYMKTKAMGFSGSIVMEQSYNGVEGDSASSAELLALLSSIAELPMRQDIAITGSINQFGEIQPIGGVNEKVEGFYKICSTRGLTGHQGVIIPQANASHLMLNQQVRQSVAEGQFSIYTIKHIDEALGILSGKQPDEANRLVVQALEKMNEKEDDED</sequence>
<proteinExistence type="inferred from homology"/>
<accession>A0ABS3Q3A8</accession>
<name>A0ABS3Q3A8_9GAMM</name>
<organism evidence="4 5">
    <name type="scientific">Thiomicrorhabdus marina</name>
    <dbReference type="NCBI Taxonomy" id="2818442"/>
    <lineage>
        <taxon>Bacteria</taxon>
        <taxon>Pseudomonadati</taxon>
        <taxon>Pseudomonadota</taxon>
        <taxon>Gammaproteobacteria</taxon>
        <taxon>Thiotrichales</taxon>
        <taxon>Piscirickettsiaceae</taxon>
        <taxon>Thiomicrorhabdus</taxon>
    </lineage>
</organism>
<keyword evidence="5" id="KW-1185">Reference proteome</keyword>
<evidence type="ECO:0000256" key="2">
    <source>
        <dbReference type="PROSITE-ProRule" id="PRU01122"/>
    </source>
</evidence>
<keyword evidence="2" id="KW-0378">Hydrolase</keyword>
<dbReference type="Gene3D" id="3.30.230.10">
    <property type="match status" value="1"/>
</dbReference>
<dbReference type="InterPro" id="IPR014721">
    <property type="entry name" value="Ribsml_uS5_D2-typ_fold_subgr"/>
</dbReference>
<dbReference type="EC" id="3.4.21.53" evidence="2"/>
<dbReference type="Pfam" id="PF20436">
    <property type="entry name" value="LonB_AAA-LID"/>
    <property type="match status" value="1"/>
</dbReference>
<reference evidence="4 5" key="1">
    <citation type="submission" date="2021-03" db="EMBL/GenBank/DDBJ databases">
        <title>Thiomicrorhabdus sp.nov.,novel sulfur-oxidizing bacteria isolated from coastal sediment.</title>
        <authorList>
            <person name="Liu X."/>
        </authorList>
    </citation>
    <scope>NUCLEOTIDE SEQUENCE [LARGE SCALE GENOMIC DNA]</scope>
    <source>
        <strain evidence="4 5">6S2-11</strain>
    </source>
</reference>
<feature type="domain" description="Lon proteolytic" evidence="3">
    <location>
        <begin position="577"/>
        <end position="772"/>
    </location>
</feature>
<comment type="caution">
    <text evidence="4">The sequence shown here is derived from an EMBL/GenBank/DDBJ whole genome shotgun (WGS) entry which is preliminary data.</text>
</comment>
<keyword evidence="1 2" id="KW-0645">Protease</keyword>
<dbReference type="RefSeq" id="WP_208148254.1">
    <property type="nucleotide sequence ID" value="NZ_JAGETV010000005.1"/>
</dbReference>
<evidence type="ECO:0000313" key="4">
    <source>
        <dbReference type="EMBL" id="MBO1926809.1"/>
    </source>
</evidence>
<evidence type="ECO:0000259" key="3">
    <source>
        <dbReference type="PROSITE" id="PS51786"/>
    </source>
</evidence>
<evidence type="ECO:0000313" key="5">
    <source>
        <dbReference type="Proteomes" id="UP000664835"/>
    </source>
</evidence>
<comment type="catalytic activity">
    <reaction evidence="2">
        <text>Hydrolysis of proteins in presence of ATP.</text>
        <dbReference type="EC" id="3.4.21.53"/>
    </reaction>
</comment>
<dbReference type="SUPFAM" id="SSF54211">
    <property type="entry name" value="Ribosomal protein S5 domain 2-like"/>
    <property type="match status" value="1"/>
</dbReference>
<dbReference type="PRINTS" id="PR00830">
    <property type="entry name" value="ENDOLAPTASE"/>
</dbReference>
<gene>
    <name evidence="4" type="ORF">J3998_04410</name>
</gene>
<dbReference type="PANTHER" id="PTHR10046">
    <property type="entry name" value="ATP DEPENDENT LON PROTEASE FAMILY MEMBER"/>
    <property type="match status" value="1"/>
</dbReference>
<keyword evidence="2" id="KW-0720">Serine protease</keyword>